<evidence type="ECO:0000313" key="2">
    <source>
        <dbReference type="Proteomes" id="UP001523216"/>
    </source>
</evidence>
<gene>
    <name evidence="1" type="ORF">LXN57_33445</name>
</gene>
<keyword evidence="2" id="KW-1185">Reference proteome</keyword>
<evidence type="ECO:0000313" key="1">
    <source>
        <dbReference type="EMBL" id="MCM4082484.1"/>
    </source>
</evidence>
<dbReference type="Gene3D" id="1.10.10.10">
    <property type="entry name" value="Winged helix-like DNA-binding domain superfamily/Winged helix DNA-binding domain"/>
    <property type="match status" value="1"/>
</dbReference>
<accession>A0ABT0Y8X1</accession>
<dbReference type="EMBL" id="JAMQOL010000048">
    <property type="protein sequence ID" value="MCM4082484.1"/>
    <property type="molecule type" value="Genomic_DNA"/>
</dbReference>
<dbReference type="Proteomes" id="UP001523216">
    <property type="component" value="Unassembled WGS sequence"/>
</dbReference>
<name>A0ABT0Y8X1_9ACTN</name>
<protein>
    <recommendedName>
        <fullName evidence="3">HTH luxR-type domain-containing protein</fullName>
    </recommendedName>
</protein>
<comment type="caution">
    <text evidence="1">The sequence shown here is derived from an EMBL/GenBank/DDBJ whole genome shotgun (WGS) entry which is preliminary data.</text>
</comment>
<dbReference type="InterPro" id="IPR016032">
    <property type="entry name" value="Sig_transdc_resp-reg_C-effctor"/>
</dbReference>
<proteinExistence type="predicted"/>
<evidence type="ECO:0008006" key="3">
    <source>
        <dbReference type="Google" id="ProtNLM"/>
    </source>
</evidence>
<dbReference type="InterPro" id="IPR036388">
    <property type="entry name" value="WH-like_DNA-bd_sf"/>
</dbReference>
<organism evidence="1 2">
    <name type="scientific">Paractinoplanes hotanensis</name>
    <dbReference type="NCBI Taxonomy" id="2906497"/>
    <lineage>
        <taxon>Bacteria</taxon>
        <taxon>Bacillati</taxon>
        <taxon>Actinomycetota</taxon>
        <taxon>Actinomycetes</taxon>
        <taxon>Micromonosporales</taxon>
        <taxon>Micromonosporaceae</taxon>
        <taxon>Paractinoplanes</taxon>
    </lineage>
</organism>
<sequence>MSRRTVETHLAHTYAKLGMASRHGLDAALKPTG</sequence>
<dbReference type="SUPFAM" id="SSF46894">
    <property type="entry name" value="C-terminal effector domain of the bipartite response regulators"/>
    <property type="match status" value="1"/>
</dbReference>
<reference evidence="1 2" key="1">
    <citation type="submission" date="2022-06" db="EMBL/GenBank/DDBJ databases">
        <title>Actinoplanes abujensis sp. nov., isolated from Nigerian arid soil.</title>
        <authorList>
            <person name="Ding P."/>
        </authorList>
    </citation>
    <scope>NUCLEOTIDE SEQUENCE [LARGE SCALE GENOMIC DNA]</scope>
    <source>
        <strain evidence="2">TRM88002</strain>
    </source>
</reference>